<dbReference type="Proteomes" id="UP001328107">
    <property type="component" value="Unassembled WGS sequence"/>
</dbReference>
<reference evidence="3" key="1">
    <citation type="submission" date="2022-10" db="EMBL/GenBank/DDBJ databases">
        <title>Genome assembly of Pristionchus species.</title>
        <authorList>
            <person name="Yoshida K."/>
            <person name="Sommer R.J."/>
        </authorList>
    </citation>
    <scope>NUCLEOTIDE SEQUENCE [LARGE SCALE GENOMIC DNA]</scope>
    <source>
        <strain evidence="3">RS5460</strain>
    </source>
</reference>
<name>A0AAN5D6T3_9BILA</name>
<gene>
    <name evidence="2" type="ORF">PMAYCL1PPCAC_26932</name>
</gene>
<evidence type="ECO:0000313" key="2">
    <source>
        <dbReference type="EMBL" id="GMR56737.1"/>
    </source>
</evidence>
<dbReference type="AlphaFoldDB" id="A0AAN5D6T3"/>
<organism evidence="2 3">
    <name type="scientific">Pristionchus mayeri</name>
    <dbReference type="NCBI Taxonomy" id="1317129"/>
    <lineage>
        <taxon>Eukaryota</taxon>
        <taxon>Metazoa</taxon>
        <taxon>Ecdysozoa</taxon>
        <taxon>Nematoda</taxon>
        <taxon>Chromadorea</taxon>
        <taxon>Rhabditida</taxon>
        <taxon>Rhabditina</taxon>
        <taxon>Diplogasteromorpha</taxon>
        <taxon>Diplogasteroidea</taxon>
        <taxon>Neodiplogasteridae</taxon>
        <taxon>Pristionchus</taxon>
    </lineage>
</organism>
<keyword evidence="3" id="KW-1185">Reference proteome</keyword>
<dbReference type="EMBL" id="BTRK01000006">
    <property type="protein sequence ID" value="GMR56737.1"/>
    <property type="molecule type" value="Genomic_DNA"/>
</dbReference>
<feature type="region of interest" description="Disordered" evidence="1">
    <location>
        <begin position="101"/>
        <end position="130"/>
    </location>
</feature>
<sequence>LSLSSLSLPPSGNCNINQYFVESACDDLADSGFVCSKPNPIQEDQPMSYEEGAQPEVYKFDNWTKLLPSDIFKCANDKEGYYIVNGDKHVIPQMLRCKKRKVTSPTAAPSTTTGPTTMSNTMSYQTMPQP</sequence>
<accession>A0AAN5D6T3</accession>
<protein>
    <submittedName>
        <fullName evidence="2">Uncharacterized protein</fullName>
    </submittedName>
</protein>
<evidence type="ECO:0000313" key="3">
    <source>
        <dbReference type="Proteomes" id="UP001328107"/>
    </source>
</evidence>
<feature type="compositionally biased region" description="Low complexity" evidence="1">
    <location>
        <begin position="103"/>
        <end position="123"/>
    </location>
</feature>
<comment type="caution">
    <text evidence="2">The sequence shown here is derived from an EMBL/GenBank/DDBJ whole genome shotgun (WGS) entry which is preliminary data.</text>
</comment>
<proteinExistence type="predicted"/>
<evidence type="ECO:0000256" key="1">
    <source>
        <dbReference type="SAM" id="MobiDB-lite"/>
    </source>
</evidence>
<feature type="non-terminal residue" evidence="2">
    <location>
        <position position="1"/>
    </location>
</feature>